<evidence type="ECO:0000313" key="4">
    <source>
        <dbReference type="Proteomes" id="UP001158066"/>
    </source>
</evidence>
<reference evidence="3" key="1">
    <citation type="submission" date="2017-05" db="EMBL/GenBank/DDBJ databases">
        <authorList>
            <person name="Varghese N."/>
            <person name="Submissions S."/>
        </authorList>
    </citation>
    <scope>NUCLEOTIDE SEQUENCE</scope>
    <source>
        <strain evidence="3">Su22</strain>
    </source>
</reference>
<dbReference type="RefSeq" id="WP_283409627.1">
    <property type="nucleotide sequence ID" value="NZ_FXUF01000008.1"/>
</dbReference>
<feature type="chain" id="PRO_5041410730" evidence="1">
    <location>
        <begin position="27"/>
        <end position="372"/>
    </location>
</feature>
<dbReference type="EMBL" id="FXUF01000008">
    <property type="protein sequence ID" value="SMP60506.1"/>
    <property type="molecule type" value="Genomic_DNA"/>
</dbReference>
<keyword evidence="1" id="KW-0732">Signal</keyword>
<evidence type="ECO:0000256" key="1">
    <source>
        <dbReference type="SAM" id="SignalP"/>
    </source>
</evidence>
<dbReference type="GO" id="GO:0006508">
    <property type="term" value="P:proteolysis"/>
    <property type="evidence" value="ECO:0007669"/>
    <property type="project" value="UniProtKB-KW"/>
</dbReference>
<protein>
    <submittedName>
        <fullName evidence="3">Papain-like cysteine protease AvrRpt2</fullName>
    </submittedName>
</protein>
<dbReference type="Pfam" id="PF07833">
    <property type="entry name" value="Cu_amine_oxidN1"/>
    <property type="match status" value="1"/>
</dbReference>
<dbReference type="SUPFAM" id="SSF55383">
    <property type="entry name" value="Copper amine oxidase, domain N"/>
    <property type="match status" value="1"/>
</dbReference>
<dbReference type="Pfam" id="PF12385">
    <property type="entry name" value="Peptidase_C70"/>
    <property type="match status" value="1"/>
</dbReference>
<dbReference type="InterPro" id="IPR036582">
    <property type="entry name" value="Mao_N_sf"/>
</dbReference>
<name>A0AA45WXV1_9CLOT</name>
<dbReference type="Proteomes" id="UP001158066">
    <property type="component" value="Unassembled WGS sequence"/>
</dbReference>
<dbReference type="Gene3D" id="3.90.70.10">
    <property type="entry name" value="Cysteine proteinases"/>
    <property type="match status" value="1"/>
</dbReference>
<organism evidence="3 4">
    <name type="scientific">Anoxynatronum buryatiense</name>
    <dbReference type="NCBI Taxonomy" id="489973"/>
    <lineage>
        <taxon>Bacteria</taxon>
        <taxon>Bacillati</taxon>
        <taxon>Bacillota</taxon>
        <taxon>Clostridia</taxon>
        <taxon>Eubacteriales</taxon>
        <taxon>Clostridiaceae</taxon>
        <taxon>Anoxynatronum</taxon>
    </lineage>
</organism>
<feature type="signal peptide" evidence="1">
    <location>
        <begin position="1"/>
        <end position="26"/>
    </location>
</feature>
<accession>A0AA45WXV1</accession>
<evidence type="ECO:0000259" key="2">
    <source>
        <dbReference type="Pfam" id="PF07833"/>
    </source>
</evidence>
<keyword evidence="3" id="KW-0378">Hydrolase</keyword>
<evidence type="ECO:0000313" key="3">
    <source>
        <dbReference type="EMBL" id="SMP60506.1"/>
    </source>
</evidence>
<feature type="domain" description="Copper amine oxidase-like N-terminal" evidence="2">
    <location>
        <begin position="30"/>
        <end position="77"/>
    </location>
</feature>
<dbReference type="AlphaFoldDB" id="A0AA45WXV1"/>
<dbReference type="GO" id="GO:0008233">
    <property type="term" value="F:peptidase activity"/>
    <property type="evidence" value="ECO:0007669"/>
    <property type="project" value="UniProtKB-KW"/>
</dbReference>
<dbReference type="InterPro" id="IPR012854">
    <property type="entry name" value="Cu_amine_oxidase-like_N"/>
</dbReference>
<sequence length="372" mass="42370">MKKMKWFLACLLVFALVSLSVGSAAAEVSVTVNDQPYSLPEGQSVEMINGRSYVPLRALAELLGVVVEWDASEKTIQLTPESNQAAEKNKPEVVTEAINIDEWGGANAYEYAGDNPASRYYVNPDFYRMKSDDQLTLLENFKTYQQTAEWSCGPASALMVLWHFGVTDYDEWDISVMMDAHTDLDDPDAEPGSADEFGEYGTDVGQMTRFFESLAGFEVVETSYHENYSAQDLIQEGDSSHVAAEWGNLPPTFSYMSLYTTENDDESEDWAEAADSYFVRWLTGHLEAGRPIMVEWVDWDGHWQVIIGYDNNGTPEIGDDVLIFADPYDTSDHWQDGYYYYPLERWFYMWHDRNIAPKPYQLQPYLVVDLVN</sequence>
<comment type="caution">
    <text evidence="3">The sequence shown here is derived from an EMBL/GenBank/DDBJ whole genome shotgun (WGS) entry which is preliminary data.</text>
</comment>
<keyword evidence="4" id="KW-1185">Reference proteome</keyword>
<dbReference type="InterPro" id="IPR022118">
    <property type="entry name" value="Peptidase_C70_AvrRpt2"/>
</dbReference>
<proteinExistence type="predicted"/>
<keyword evidence="3" id="KW-0645">Protease</keyword>
<gene>
    <name evidence="3" type="ORF">SAMN06296020_108143</name>
</gene>